<dbReference type="SUPFAM" id="SSF56176">
    <property type="entry name" value="FAD-binding/transporter-associated domain-like"/>
    <property type="match status" value="1"/>
</dbReference>
<evidence type="ECO:0000313" key="6">
    <source>
        <dbReference type="Proteomes" id="UP000769780"/>
    </source>
</evidence>
<dbReference type="InterPro" id="IPR016166">
    <property type="entry name" value="FAD-bd_PCMH"/>
</dbReference>
<evidence type="ECO:0000313" key="5">
    <source>
        <dbReference type="EMBL" id="MBY0096889.1"/>
    </source>
</evidence>
<gene>
    <name evidence="5" type="ORF">H0185_08710</name>
</gene>
<dbReference type="PROSITE" id="PS51387">
    <property type="entry name" value="FAD_PCMH"/>
    <property type="match status" value="1"/>
</dbReference>
<feature type="domain" description="FAD-binding PCMH-type" evidence="4">
    <location>
        <begin position="19"/>
        <end position="199"/>
    </location>
</feature>
<dbReference type="Gene3D" id="3.30.465.10">
    <property type="match status" value="1"/>
</dbReference>
<dbReference type="PANTHER" id="PTHR11748:SF103">
    <property type="entry name" value="GLYCOLATE OXIDASE SUBUNIT GLCE"/>
    <property type="match status" value="1"/>
</dbReference>
<dbReference type="RefSeq" id="WP_221873118.1">
    <property type="nucleotide sequence ID" value="NZ_JACWFH010000009.1"/>
</dbReference>
<keyword evidence="3" id="KW-0560">Oxidoreductase</keyword>
<name>A0ABS7K3P5_9BACI</name>
<comment type="caution">
    <text evidence="5">The sequence shown here is derived from an EMBL/GenBank/DDBJ whole genome shotgun (WGS) entry which is preliminary data.</text>
</comment>
<keyword evidence="1" id="KW-0285">Flavoprotein</keyword>
<keyword evidence="6" id="KW-1185">Reference proteome</keyword>
<evidence type="ECO:0000256" key="1">
    <source>
        <dbReference type="ARBA" id="ARBA00022630"/>
    </source>
</evidence>
<dbReference type="InterPro" id="IPR016164">
    <property type="entry name" value="FAD-linked_Oxase-like_C"/>
</dbReference>
<reference evidence="5 6" key="1">
    <citation type="submission" date="2020-07" db="EMBL/GenBank/DDBJ databases">
        <title>Fungal Genomes of the International Space Station.</title>
        <authorList>
            <person name="Seuylemezian A."/>
            <person name="Singh N.K."/>
            <person name="Wood J."/>
            <person name="Venkateswaran K."/>
        </authorList>
    </citation>
    <scope>NUCLEOTIDE SEQUENCE [LARGE SCALE GENOMIC DNA]</scope>
    <source>
        <strain evidence="5 6">PL-B2</strain>
    </source>
</reference>
<protein>
    <submittedName>
        <fullName evidence="5">FAD-binding oxidoreductase</fullName>
    </submittedName>
</protein>
<evidence type="ECO:0000259" key="4">
    <source>
        <dbReference type="PROSITE" id="PS51387"/>
    </source>
</evidence>
<dbReference type="InterPro" id="IPR036318">
    <property type="entry name" value="FAD-bd_PCMH-like_sf"/>
</dbReference>
<evidence type="ECO:0000256" key="2">
    <source>
        <dbReference type="ARBA" id="ARBA00022827"/>
    </source>
</evidence>
<keyword evidence="2" id="KW-0274">FAD</keyword>
<evidence type="ECO:0000256" key="3">
    <source>
        <dbReference type="ARBA" id="ARBA00023002"/>
    </source>
</evidence>
<dbReference type="Pfam" id="PF01565">
    <property type="entry name" value="FAD_binding_4"/>
    <property type="match status" value="1"/>
</dbReference>
<dbReference type="EMBL" id="JACWFH010000009">
    <property type="protein sequence ID" value="MBY0096889.1"/>
    <property type="molecule type" value="Genomic_DNA"/>
</dbReference>
<organism evidence="5 6">
    <name type="scientific">Mesobacillus maritimus</name>
    <dbReference type="NCBI Taxonomy" id="1643336"/>
    <lineage>
        <taxon>Bacteria</taxon>
        <taxon>Bacillati</taxon>
        <taxon>Bacillota</taxon>
        <taxon>Bacilli</taxon>
        <taxon>Bacillales</taxon>
        <taxon>Bacillaceae</taxon>
        <taxon>Mesobacillus</taxon>
    </lineage>
</organism>
<dbReference type="InterPro" id="IPR016169">
    <property type="entry name" value="FAD-bd_PCMH_sub2"/>
</dbReference>
<accession>A0ABS7K3P5</accession>
<dbReference type="PANTHER" id="PTHR11748">
    <property type="entry name" value="D-LACTATE DEHYDROGENASE"/>
    <property type="match status" value="1"/>
</dbReference>
<sequence>MVTAELLTELKAVLPEVKITTEENQVTLFPHTEEQIAEIVKYCQEQKKTICIIGGGTKSKVGTSNERVDINLSLSEYTGIVEHTVGDMTVTVKAGTRYEELQEYLAQHKQKVALDPSWPRDATIGGVIAANDSGPKRLGYGTARDSVIGLRTVYPNGKVIRSGGRVVKNVAGYDMNKLFIGSMGTLGVLSEITLKLRPLQKCESLILLSFSNGNLDEVRRFAVELLDSMMEPVALELLNPAMAEKLVEQNAYTLAISLEDVETSVTYQEEFIQKLRPKNAELTILRKDQAASFWQRLYTAAPSGCDPDTSNENNAGTVALMKIGVVNLSVLEIARECQLLSDQYSVKAEAHGGLGTGICQVILHGASEDVAQSISRLRVFAAELGGYGIVQYLPESLNGKVDVWGERPSYFRLLEGIKAKMDPSRIMNPKRFIGGI</sequence>
<dbReference type="Proteomes" id="UP000769780">
    <property type="component" value="Unassembled WGS sequence"/>
</dbReference>
<proteinExistence type="predicted"/>
<dbReference type="SUPFAM" id="SSF55103">
    <property type="entry name" value="FAD-linked oxidases, C-terminal domain"/>
    <property type="match status" value="1"/>
</dbReference>
<dbReference type="InterPro" id="IPR006094">
    <property type="entry name" value="Oxid_FAD_bind_N"/>
</dbReference>